<proteinExistence type="predicted"/>
<keyword evidence="1" id="KW-0812">Transmembrane</keyword>
<evidence type="ECO:0000313" key="3">
    <source>
        <dbReference type="Proteomes" id="UP000194020"/>
    </source>
</evidence>
<accession>A0A1X3RZ86</accession>
<protein>
    <recommendedName>
        <fullName evidence="4">Phosphopantetheinyl transferase</fullName>
    </recommendedName>
</protein>
<dbReference type="Proteomes" id="UP000194020">
    <property type="component" value="Unassembled WGS sequence"/>
</dbReference>
<dbReference type="EMBL" id="LUTP01000008">
    <property type="protein sequence ID" value="OSN07295.1"/>
    <property type="molecule type" value="Genomic_DNA"/>
</dbReference>
<dbReference type="OrthoDB" id="7061431at2"/>
<evidence type="ECO:0000313" key="2">
    <source>
        <dbReference type="EMBL" id="OSN07295.1"/>
    </source>
</evidence>
<reference evidence="2 3" key="1">
    <citation type="submission" date="2016-02" db="EMBL/GenBank/DDBJ databases">
        <title>Species-wide whole genome sequencing reveals diversity, host range in Lonsdalea quercina.</title>
        <authorList>
            <person name="Li Y."/>
        </authorList>
    </citation>
    <scope>NUCLEOTIDE SEQUENCE [LARGE SCALE GENOMIC DNA]</scope>
    <source>
        <strain evidence="2 3">LMG 26264</strain>
    </source>
</reference>
<keyword evidence="1" id="KW-0472">Membrane</keyword>
<evidence type="ECO:0000256" key="1">
    <source>
        <dbReference type="SAM" id="Phobius"/>
    </source>
</evidence>
<name>A0A1X3RZ86_9GAMM</name>
<evidence type="ECO:0008006" key="4">
    <source>
        <dbReference type="Google" id="ProtNLM"/>
    </source>
</evidence>
<dbReference type="RefSeq" id="WP_094108950.1">
    <property type="nucleotide sequence ID" value="NZ_LUTP01000008.1"/>
</dbReference>
<dbReference type="AlphaFoldDB" id="A0A1X3RZ86"/>
<gene>
    <name evidence="2" type="ORF">AU511_04735</name>
</gene>
<feature type="transmembrane region" description="Helical" evidence="1">
    <location>
        <begin position="44"/>
        <end position="63"/>
    </location>
</feature>
<keyword evidence="1" id="KW-1133">Transmembrane helix</keyword>
<comment type="caution">
    <text evidence="2">The sequence shown here is derived from an EMBL/GenBank/DDBJ whole genome shotgun (WGS) entry which is preliminary data.</text>
</comment>
<organism evidence="2 3">
    <name type="scientific">Lonsdalea iberica</name>
    <dbReference type="NCBI Taxonomy" id="1082703"/>
    <lineage>
        <taxon>Bacteria</taxon>
        <taxon>Pseudomonadati</taxon>
        <taxon>Pseudomonadota</taxon>
        <taxon>Gammaproteobacteria</taxon>
        <taxon>Enterobacterales</taxon>
        <taxon>Pectobacteriaceae</taxon>
        <taxon>Lonsdalea</taxon>
    </lineage>
</organism>
<sequence>MTCHFVRWTSTEVLPSLQRLSDDLIASTQSFSMKRRERYLKSRALLAELMFYLFGYPMLPPLVTAPNGRPCFSDINLPSFSLGYAGNTIGLLLSETGSVGMSMEIVHVRASQQPQPVWQTQAERAWVDAQIDPLEAASQLAVIRQSVLKIPGFNLDGSKSLKLHPASGRLRVAHLSEVEAMSDIDDYLAWACARTPQLNRLVLWNYTVAGGLNKTSEIIQQQRQSTRFMKLTSRSAEKK</sequence>